<dbReference type="Gene3D" id="1.20.1050.10">
    <property type="match status" value="1"/>
</dbReference>
<dbReference type="SFLD" id="SFLDG00363">
    <property type="entry name" value="AMPS_(cytGST):_Alpha-__Mu-__Pi"/>
    <property type="match status" value="1"/>
</dbReference>
<dbReference type="InterPro" id="IPR004046">
    <property type="entry name" value="GST_C"/>
</dbReference>
<organism evidence="10 11">
    <name type="scientific">Phaedon cochleariae</name>
    <name type="common">Mustard beetle</name>
    <dbReference type="NCBI Taxonomy" id="80249"/>
    <lineage>
        <taxon>Eukaryota</taxon>
        <taxon>Metazoa</taxon>
        <taxon>Ecdysozoa</taxon>
        <taxon>Arthropoda</taxon>
        <taxon>Hexapoda</taxon>
        <taxon>Insecta</taxon>
        <taxon>Pterygota</taxon>
        <taxon>Neoptera</taxon>
        <taxon>Endopterygota</taxon>
        <taxon>Coleoptera</taxon>
        <taxon>Polyphaga</taxon>
        <taxon>Cucujiformia</taxon>
        <taxon>Chrysomeloidea</taxon>
        <taxon>Chrysomelidae</taxon>
        <taxon>Chrysomelinae</taxon>
        <taxon>Chrysomelini</taxon>
        <taxon>Phaedon</taxon>
    </lineage>
</organism>
<dbReference type="PROSITE" id="PS50888">
    <property type="entry name" value="BHLH"/>
    <property type="match status" value="1"/>
</dbReference>
<dbReference type="SFLD" id="SFLDS00019">
    <property type="entry name" value="Glutathione_Transferase_(cytos"/>
    <property type="match status" value="1"/>
</dbReference>
<evidence type="ECO:0000256" key="1">
    <source>
        <dbReference type="ARBA" id="ARBA00011738"/>
    </source>
</evidence>
<dbReference type="InterPro" id="IPR036282">
    <property type="entry name" value="Glutathione-S-Trfase_C_sf"/>
</dbReference>
<evidence type="ECO:0000256" key="6">
    <source>
        <dbReference type="SAM" id="MobiDB-lite"/>
    </source>
</evidence>
<dbReference type="PROSITE" id="PS50405">
    <property type="entry name" value="GST_CTER"/>
    <property type="match status" value="1"/>
</dbReference>
<evidence type="ECO:0000256" key="3">
    <source>
        <dbReference type="ARBA" id="ARBA00022679"/>
    </source>
</evidence>
<dbReference type="SUPFAM" id="SSF47616">
    <property type="entry name" value="GST C-terminal domain-like"/>
    <property type="match status" value="1"/>
</dbReference>
<dbReference type="InterPro" id="IPR004045">
    <property type="entry name" value="Glutathione_S-Trfase_N"/>
</dbReference>
<reference evidence="10" key="1">
    <citation type="submission" date="2022-01" db="EMBL/GenBank/DDBJ databases">
        <authorList>
            <person name="King R."/>
        </authorList>
    </citation>
    <scope>NUCLEOTIDE SEQUENCE</scope>
</reference>
<evidence type="ECO:0000313" key="10">
    <source>
        <dbReference type="EMBL" id="CAG9813903.1"/>
    </source>
</evidence>
<comment type="subunit">
    <text evidence="1">Homodimer.</text>
</comment>
<dbReference type="InterPro" id="IPR036638">
    <property type="entry name" value="HLH_DNA-bd_sf"/>
</dbReference>
<evidence type="ECO:0000313" key="11">
    <source>
        <dbReference type="Proteomes" id="UP001153737"/>
    </source>
</evidence>
<feature type="domain" description="BHLH" evidence="9">
    <location>
        <begin position="83"/>
        <end position="135"/>
    </location>
</feature>
<dbReference type="GO" id="GO:0004364">
    <property type="term" value="F:glutathione transferase activity"/>
    <property type="evidence" value="ECO:0007669"/>
    <property type="project" value="UniProtKB-EC"/>
</dbReference>
<dbReference type="Proteomes" id="UP001153737">
    <property type="component" value="Chromosome 10"/>
</dbReference>
<evidence type="ECO:0000259" key="7">
    <source>
        <dbReference type="PROSITE" id="PS50404"/>
    </source>
</evidence>
<comment type="similarity">
    <text evidence="4">Belongs to the GST superfamily. Sigma family.</text>
</comment>
<name>A0A9N9X2J3_PHACE</name>
<dbReference type="Pfam" id="PF02798">
    <property type="entry name" value="GST_N"/>
    <property type="match status" value="1"/>
</dbReference>
<dbReference type="InterPro" id="IPR010987">
    <property type="entry name" value="Glutathione-S-Trfase_C-like"/>
</dbReference>
<dbReference type="CDD" id="cd03039">
    <property type="entry name" value="GST_N_Sigma_like"/>
    <property type="match status" value="1"/>
</dbReference>
<dbReference type="Pfam" id="PF00010">
    <property type="entry name" value="HLH"/>
    <property type="match status" value="1"/>
</dbReference>
<dbReference type="OrthoDB" id="414243at2759"/>
<gene>
    <name evidence="10" type="ORF">PHAECO_LOCUS1668</name>
</gene>
<dbReference type="InterPro" id="IPR050213">
    <property type="entry name" value="GST_superfamily"/>
</dbReference>
<dbReference type="GO" id="GO:0006749">
    <property type="term" value="P:glutathione metabolic process"/>
    <property type="evidence" value="ECO:0007669"/>
    <property type="project" value="TreeGrafter"/>
</dbReference>
<dbReference type="FunFam" id="3.40.30.10:FF:000035">
    <property type="entry name" value="hematopoietic prostaglandin D synthase"/>
    <property type="match status" value="1"/>
</dbReference>
<accession>A0A9N9X2J3</accession>
<feature type="domain" description="GST N-terminal" evidence="7">
    <location>
        <begin position="150"/>
        <end position="227"/>
    </location>
</feature>
<keyword evidence="11" id="KW-1185">Reference proteome</keyword>
<sequence length="351" mass="39319">MTNRGHQLPDSSSSPPNLQFGYSTGDVSEEELTDLPSCAFAARPSSNTGIQHPYLASLHHNADSQCGPGGLSSSADFYGSSPYRVQRHAANIRERKRMLRSAIGPTGMHVPTFPYEKRLSKIDTLRLAIAYIALLREVLTADCDPLTYVEPYKLTYFNVTALGEPIRFLLNYGNLEFEDVRIDMEQWPTVKPTMPFGQMPILEHNGKVAHQSIPIARYLAKLVKLNGKNDWEDLEIDSAVETVNDLRAKIAAFHYEKDEAVKATKAGPLFSEILPFYLEKLEAQAKLNNGYLACGRLTWADLYFVGILKYLNFMALKDIIADSPNLVSVNEHVLALPSIKAWIEKRPQTDM</sequence>
<dbReference type="PANTHER" id="PTHR11571">
    <property type="entry name" value="GLUTATHIONE S-TRANSFERASE"/>
    <property type="match status" value="1"/>
</dbReference>
<feature type="domain" description="GST C-terminal" evidence="8">
    <location>
        <begin position="229"/>
        <end position="351"/>
    </location>
</feature>
<evidence type="ECO:0000256" key="5">
    <source>
        <dbReference type="ARBA" id="ARBA00047960"/>
    </source>
</evidence>
<dbReference type="GO" id="GO:0004602">
    <property type="term" value="F:glutathione peroxidase activity"/>
    <property type="evidence" value="ECO:0007669"/>
    <property type="project" value="UniProtKB-ARBA"/>
</dbReference>
<dbReference type="EC" id="2.5.1.18" evidence="2"/>
<dbReference type="EMBL" id="OU896716">
    <property type="protein sequence ID" value="CAG9813903.1"/>
    <property type="molecule type" value="Genomic_DNA"/>
</dbReference>
<comment type="catalytic activity">
    <reaction evidence="5">
        <text>RX + glutathione = an S-substituted glutathione + a halide anion + H(+)</text>
        <dbReference type="Rhea" id="RHEA:16437"/>
        <dbReference type="ChEBI" id="CHEBI:15378"/>
        <dbReference type="ChEBI" id="CHEBI:16042"/>
        <dbReference type="ChEBI" id="CHEBI:17792"/>
        <dbReference type="ChEBI" id="CHEBI:57925"/>
        <dbReference type="ChEBI" id="CHEBI:90779"/>
        <dbReference type="EC" id="2.5.1.18"/>
    </reaction>
</comment>
<evidence type="ECO:0000259" key="8">
    <source>
        <dbReference type="PROSITE" id="PS50405"/>
    </source>
</evidence>
<proteinExistence type="inferred from homology"/>
<feature type="region of interest" description="Disordered" evidence="6">
    <location>
        <begin position="1"/>
        <end position="26"/>
    </location>
</feature>
<dbReference type="SFLD" id="SFLDG01205">
    <property type="entry name" value="AMPS.1"/>
    <property type="match status" value="1"/>
</dbReference>
<evidence type="ECO:0000256" key="4">
    <source>
        <dbReference type="ARBA" id="ARBA00038317"/>
    </source>
</evidence>
<dbReference type="PROSITE" id="PS50404">
    <property type="entry name" value="GST_NTER"/>
    <property type="match status" value="1"/>
</dbReference>
<dbReference type="SUPFAM" id="SSF47459">
    <property type="entry name" value="HLH, helix-loop-helix DNA-binding domain"/>
    <property type="match status" value="1"/>
</dbReference>
<dbReference type="Gene3D" id="3.40.30.10">
    <property type="entry name" value="Glutaredoxin"/>
    <property type="match status" value="1"/>
</dbReference>
<reference evidence="10" key="2">
    <citation type="submission" date="2022-10" db="EMBL/GenBank/DDBJ databases">
        <authorList>
            <consortium name="ENA_rothamsted_submissions"/>
            <consortium name="culmorum"/>
            <person name="King R."/>
        </authorList>
    </citation>
    <scope>NUCLEOTIDE SEQUENCE</scope>
</reference>
<dbReference type="InterPro" id="IPR036249">
    <property type="entry name" value="Thioredoxin-like_sf"/>
</dbReference>
<dbReference type="PANTHER" id="PTHR11571:SF224">
    <property type="entry name" value="HEMATOPOIETIC PROSTAGLANDIN D SYNTHASE"/>
    <property type="match status" value="1"/>
</dbReference>
<evidence type="ECO:0000256" key="2">
    <source>
        <dbReference type="ARBA" id="ARBA00012452"/>
    </source>
</evidence>
<dbReference type="Pfam" id="PF14497">
    <property type="entry name" value="GST_C_3"/>
    <property type="match status" value="1"/>
</dbReference>
<dbReference type="Gene3D" id="4.10.280.10">
    <property type="entry name" value="Helix-loop-helix DNA-binding domain"/>
    <property type="match status" value="1"/>
</dbReference>
<dbReference type="SMART" id="SM00353">
    <property type="entry name" value="HLH"/>
    <property type="match status" value="1"/>
</dbReference>
<dbReference type="AlphaFoldDB" id="A0A9N9X2J3"/>
<evidence type="ECO:0000259" key="9">
    <source>
        <dbReference type="PROSITE" id="PS50888"/>
    </source>
</evidence>
<dbReference type="FunFam" id="1.20.1050.10:FF:000030">
    <property type="entry name" value="Glutathione S-transferase S1"/>
    <property type="match status" value="1"/>
</dbReference>
<keyword evidence="3" id="KW-0808">Transferase</keyword>
<dbReference type="SUPFAM" id="SSF52833">
    <property type="entry name" value="Thioredoxin-like"/>
    <property type="match status" value="1"/>
</dbReference>
<dbReference type="InterPro" id="IPR011598">
    <property type="entry name" value="bHLH_dom"/>
</dbReference>
<dbReference type="InterPro" id="IPR040079">
    <property type="entry name" value="Glutathione_S-Trfase"/>
</dbReference>
<dbReference type="GO" id="GO:0046983">
    <property type="term" value="F:protein dimerization activity"/>
    <property type="evidence" value="ECO:0007669"/>
    <property type="project" value="InterPro"/>
</dbReference>
<protein>
    <recommendedName>
        <fullName evidence="2">glutathione transferase</fullName>
        <ecNumber evidence="2">2.5.1.18</ecNumber>
    </recommendedName>
</protein>
<dbReference type="CDD" id="cd03192">
    <property type="entry name" value="GST_C_Sigma_like"/>
    <property type="match status" value="1"/>
</dbReference>